<dbReference type="InterPro" id="IPR012340">
    <property type="entry name" value="NA-bd_OB-fold"/>
</dbReference>
<name>A0A075GEX7_9EURY</name>
<evidence type="ECO:0000313" key="2">
    <source>
        <dbReference type="EMBL" id="AIF01800.1"/>
    </source>
</evidence>
<dbReference type="Gene3D" id="2.40.50.140">
    <property type="entry name" value="Nucleic acid-binding proteins"/>
    <property type="match status" value="1"/>
</dbReference>
<sequence length="631" mass="70721">MNHDFFVGFIGPRLGLHAMPVRQGNPQAVGVNPFRRLSASQVITWKSCNRLWYYNYIERLKSPLPPQIIRGNAVEECVCRVLRDSPALVSADAVDEMTTPLLDDGSPDYDNQLAWPGPATIELPEDQWPTDRNSLLSWANSRAEVHFDRCWEAAVDDWESSPNRKGSVEDADPEEARKMVRAGLRLHIDQVEACLNAQGGPGMESWRAGEERGHWPPPDGFPRQWNQTHPAAQDSGKVSWCEAWELARPWFVDPDAGQWKQTTSHPDEWFQGEYDMVYGWTGRIRIIDLKASIGRGDRSAGYIDQLRLYCWLWWETHDRIEEVEALEIWYLGAEAIKEVECPSGIEMEDLSSELEELYQKIHARDPEMHECPPEPAPLNYFDDGGVPSENPIDSDPRARCNYCDLRGICEGSDHELDLPLERSVDRFGHSWPITPLGEIVTRVNVVGEVSGLRGPNLAEDGSVELSFTLQEGYDRAKVQPSRYGAPREVTRSITNGSRVRIENAMASTWKGEVVLDLDEKSSVEIANESDTAAIVDIETRVNAIGRVWAVNAFPDGKGVRRWSVTLIDQTGSAGVVAFRQFIPLAAAGVTRGDEIAILNGEIGEFNGQPQVRIGPGGRLVVLRDSTEVPRY</sequence>
<dbReference type="Pfam" id="PF12705">
    <property type="entry name" value="PDDEXK_1"/>
    <property type="match status" value="1"/>
</dbReference>
<dbReference type="InterPro" id="IPR038726">
    <property type="entry name" value="PDDEXK_AddAB-type"/>
</dbReference>
<proteinExistence type="predicted"/>
<organism evidence="2">
    <name type="scientific">uncultured marine group II/III euryarchaeote KM3_14_H03</name>
    <dbReference type="NCBI Taxonomy" id="1457891"/>
    <lineage>
        <taxon>Archaea</taxon>
        <taxon>Methanobacteriati</taxon>
        <taxon>Methanobacteriota</taxon>
        <taxon>environmental samples</taxon>
    </lineage>
</organism>
<accession>A0A075GEX7</accession>
<dbReference type="AlphaFoldDB" id="A0A075GEX7"/>
<reference evidence="2" key="1">
    <citation type="journal article" date="2014" name="Genome Biol. Evol.">
        <title>Pangenome evidence for extensive interdomain horizontal transfer affecting lineage core and shell genes in uncultured planktonic thaumarchaeota and euryarchaeota.</title>
        <authorList>
            <person name="Deschamps P."/>
            <person name="Zivanovic Y."/>
            <person name="Moreira D."/>
            <person name="Rodriguez-Valera F."/>
            <person name="Lopez-Garcia P."/>
        </authorList>
    </citation>
    <scope>NUCLEOTIDE SEQUENCE</scope>
</reference>
<evidence type="ECO:0000259" key="1">
    <source>
        <dbReference type="Pfam" id="PF12705"/>
    </source>
</evidence>
<dbReference type="SUPFAM" id="SSF50249">
    <property type="entry name" value="Nucleic acid-binding proteins"/>
    <property type="match status" value="1"/>
</dbReference>
<dbReference type="Gene3D" id="3.90.320.10">
    <property type="match status" value="1"/>
</dbReference>
<dbReference type="InterPro" id="IPR011604">
    <property type="entry name" value="PDDEXK-like_dom_sf"/>
</dbReference>
<protein>
    <recommendedName>
        <fullName evidence="1">PD-(D/E)XK endonuclease-like domain-containing protein</fullName>
    </recommendedName>
</protein>
<dbReference type="EMBL" id="KF900631">
    <property type="protein sequence ID" value="AIF01800.1"/>
    <property type="molecule type" value="Genomic_DNA"/>
</dbReference>
<feature type="domain" description="PD-(D/E)XK endonuclease-like" evidence="1">
    <location>
        <begin position="270"/>
        <end position="410"/>
    </location>
</feature>